<accession>A0A2P2L1T8</accession>
<dbReference type="EMBL" id="GGEC01031448">
    <property type="protein sequence ID" value="MBX11932.1"/>
    <property type="molecule type" value="Transcribed_RNA"/>
</dbReference>
<protein>
    <submittedName>
        <fullName evidence="1">Uncharacterized protein</fullName>
    </submittedName>
</protein>
<dbReference type="AlphaFoldDB" id="A0A2P2L1T8"/>
<name>A0A2P2L1T8_RHIMU</name>
<organism evidence="1">
    <name type="scientific">Rhizophora mucronata</name>
    <name type="common">Asiatic mangrove</name>
    <dbReference type="NCBI Taxonomy" id="61149"/>
    <lineage>
        <taxon>Eukaryota</taxon>
        <taxon>Viridiplantae</taxon>
        <taxon>Streptophyta</taxon>
        <taxon>Embryophyta</taxon>
        <taxon>Tracheophyta</taxon>
        <taxon>Spermatophyta</taxon>
        <taxon>Magnoliopsida</taxon>
        <taxon>eudicotyledons</taxon>
        <taxon>Gunneridae</taxon>
        <taxon>Pentapetalae</taxon>
        <taxon>rosids</taxon>
        <taxon>fabids</taxon>
        <taxon>Malpighiales</taxon>
        <taxon>Rhizophoraceae</taxon>
        <taxon>Rhizophora</taxon>
    </lineage>
</organism>
<evidence type="ECO:0000313" key="1">
    <source>
        <dbReference type="EMBL" id="MBX11932.1"/>
    </source>
</evidence>
<reference evidence="1" key="1">
    <citation type="submission" date="2018-02" db="EMBL/GenBank/DDBJ databases">
        <title>Rhizophora mucronata_Transcriptome.</title>
        <authorList>
            <person name="Meera S.P."/>
            <person name="Sreeshan A."/>
            <person name="Augustine A."/>
        </authorList>
    </citation>
    <scope>NUCLEOTIDE SEQUENCE</scope>
    <source>
        <tissue evidence="1">Leaf</tissue>
    </source>
</reference>
<proteinExistence type="predicted"/>
<sequence length="37" mass="4560">MFGSQFYFKLSEHKFIHSKYSLVHMMVDAFFVRIFQL</sequence>